<accession>A0A699W1B8</accession>
<comment type="caution">
    <text evidence="2">The sequence shown here is derived from an EMBL/GenBank/DDBJ whole genome shotgun (WGS) entry which is preliminary data.</text>
</comment>
<gene>
    <name evidence="2" type="ORF">Tci_912379</name>
</gene>
<proteinExistence type="predicted"/>
<feature type="region of interest" description="Disordered" evidence="1">
    <location>
        <begin position="1"/>
        <end position="76"/>
    </location>
</feature>
<feature type="compositionally biased region" description="Basic residues" evidence="1">
    <location>
        <begin position="23"/>
        <end position="39"/>
    </location>
</feature>
<evidence type="ECO:0000313" key="2">
    <source>
        <dbReference type="EMBL" id="GFD40410.1"/>
    </source>
</evidence>
<organism evidence="2">
    <name type="scientific">Tanacetum cinerariifolium</name>
    <name type="common">Dalmatian daisy</name>
    <name type="synonym">Chrysanthemum cinerariifolium</name>
    <dbReference type="NCBI Taxonomy" id="118510"/>
    <lineage>
        <taxon>Eukaryota</taxon>
        <taxon>Viridiplantae</taxon>
        <taxon>Streptophyta</taxon>
        <taxon>Embryophyta</taxon>
        <taxon>Tracheophyta</taxon>
        <taxon>Spermatophyta</taxon>
        <taxon>Magnoliopsida</taxon>
        <taxon>eudicotyledons</taxon>
        <taxon>Gunneridae</taxon>
        <taxon>Pentapetalae</taxon>
        <taxon>asterids</taxon>
        <taxon>campanulids</taxon>
        <taxon>Asterales</taxon>
        <taxon>Asteraceae</taxon>
        <taxon>Asteroideae</taxon>
        <taxon>Anthemideae</taxon>
        <taxon>Anthemidinae</taxon>
        <taxon>Tanacetum</taxon>
    </lineage>
</organism>
<feature type="non-terminal residue" evidence="2">
    <location>
        <position position="1"/>
    </location>
</feature>
<reference evidence="2" key="1">
    <citation type="journal article" date="2019" name="Sci. Rep.">
        <title>Draft genome of Tanacetum cinerariifolium, the natural source of mosquito coil.</title>
        <authorList>
            <person name="Yamashiro T."/>
            <person name="Shiraishi A."/>
            <person name="Satake H."/>
            <person name="Nakayama K."/>
        </authorList>
    </citation>
    <scope>NUCLEOTIDE SEQUENCE</scope>
</reference>
<name>A0A699W1B8_TANCI</name>
<feature type="compositionally biased region" description="Low complexity" evidence="1">
    <location>
        <begin position="40"/>
        <end position="52"/>
    </location>
</feature>
<evidence type="ECO:0000256" key="1">
    <source>
        <dbReference type="SAM" id="MobiDB-lite"/>
    </source>
</evidence>
<feature type="compositionally biased region" description="Low complexity" evidence="1">
    <location>
        <begin position="1"/>
        <end position="11"/>
    </location>
</feature>
<dbReference type="EMBL" id="BKCJ011533120">
    <property type="protein sequence ID" value="GFD40410.1"/>
    <property type="molecule type" value="Genomic_DNA"/>
</dbReference>
<dbReference type="AlphaFoldDB" id="A0A699W1B8"/>
<protein>
    <submittedName>
        <fullName evidence="2">Uncharacterized protein</fullName>
    </submittedName>
</protein>
<sequence>RPRSALAAQRLPAPPAGPERGANKRISRRLPGRAARRPASRCGAARHWSARPQRARRAASHQAAPAAGRRYRANHV</sequence>